<keyword evidence="2" id="KW-0547">Nucleotide-binding</keyword>
<dbReference type="SMART" id="SM00382">
    <property type="entry name" value="AAA"/>
    <property type="match status" value="1"/>
</dbReference>
<dbReference type="CDD" id="cd03214">
    <property type="entry name" value="ABC_Iron-Siderophores_B12_Hemin"/>
    <property type="match status" value="1"/>
</dbReference>
<keyword evidence="1" id="KW-0813">Transport</keyword>
<organism evidence="6 7">
    <name type="scientific">Pseudonocardia cypriaca</name>
    <dbReference type="NCBI Taxonomy" id="882449"/>
    <lineage>
        <taxon>Bacteria</taxon>
        <taxon>Bacillati</taxon>
        <taxon>Actinomycetota</taxon>
        <taxon>Actinomycetes</taxon>
        <taxon>Pseudonocardiales</taxon>
        <taxon>Pseudonocardiaceae</taxon>
        <taxon>Pseudonocardia</taxon>
    </lineage>
</organism>
<comment type="caution">
    <text evidence="6">The sequence shown here is derived from an EMBL/GenBank/DDBJ whole genome shotgun (WGS) entry which is preliminary data.</text>
</comment>
<dbReference type="AlphaFoldDB" id="A0A543GH14"/>
<dbReference type="EMBL" id="VFPH01000001">
    <property type="protein sequence ID" value="TQM45354.1"/>
    <property type="molecule type" value="Genomic_DNA"/>
</dbReference>
<reference evidence="6 7" key="1">
    <citation type="submission" date="2019-06" db="EMBL/GenBank/DDBJ databases">
        <title>Sequencing the genomes of 1000 actinobacteria strains.</title>
        <authorList>
            <person name="Klenk H.-P."/>
        </authorList>
    </citation>
    <scope>NUCLEOTIDE SEQUENCE [LARGE SCALE GENOMIC DNA]</scope>
    <source>
        <strain evidence="6 7">DSM 45511</strain>
    </source>
</reference>
<dbReference type="PANTHER" id="PTHR42794">
    <property type="entry name" value="HEMIN IMPORT ATP-BINDING PROTEIN HMUV"/>
    <property type="match status" value="1"/>
</dbReference>
<dbReference type="SUPFAM" id="SSF52540">
    <property type="entry name" value="P-loop containing nucleoside triphosphate hydrolases"/>
    <property type="match status" value="1"/>
</dbReference>
<dbReference type="InterPro" id="IPR003439">
    <property type="entry name" value="ABC_transporter-like_ATP-bd"/>
</dbReference>
<evidence type="ECO:0000256" key="1">
    <source>
        <dbReference type="ARBA" id="ARBA00022448"/>
    </source>
</evidence>
<evidence type="ECO:0000256" key="2">
    <source>
        <dbReference type="ARBA" id="ARBA00022741"/>
    </source>
</evidence>
<keyword evidence="4" id="KW-1278">Translocase</keyword>
<dbReference type="PANTHER" id="PTHR42794:SF1">
    <property type="entry name" value="HEMIN IMPORT ATP-BINDING PROTEIN HMUV"/>
    <property type="match status" value="1"/>
</dbReference>
<dbReference type="Proteomes" id="UP000319818">
    <property type="component" value="Unassembled WGS sequence"/>
</dbReference>
<evidence type="ECO:0000256" key="3">
    <source>
        <dbReference type="ARBA" id="ARBA00022840"/>
    </source>
</evidence>
<protein>
    <submittedName>
        <fullName evidence="6">Iron complex transport system ATP-binding protein</fullName>
    </submittedName>
</protein>
<evidence type="ECO:0000256" key="4">
    <source>
        <dbReference type="ARBA" id="ARBA00022967"/>
    </source>
</evidence>
<gene>
    <name evidence="6" type="ORF">FB388_2754</name>
</gene>
<dbReference type="Gene3D" id="3.40.50.300">
    <property type="entry name" value="P-loop containing nucleotide triphosphate hydrolases"/>
    <property type="match status" value="1"/>
</dbReference>
<dbReference type="GO" id="GO:0016887">
    <property type="term" value="F:ATP hydrolysis activity"/>
    <property type="evidence" value="ECO:0007669"/>
    <property type="project" value="InterPro"/>
</dbReference>
<proteinExistence type="predicted"/>
<name>A0A543GH14_9PSEU</name>
<dbReference type="GO" id="GO:0005524">
    <property type="term" value="F:ATP binding"/>
    <property type="evidence" value="ECO:0007669"/>
    <property type="project" value="UniProtKB-KW"/>
</dbReference>
<feature type="domain" description="ABC transporter" evidence="5">
    <location>
        <begin position="9"/>
        <end position="248"/>
    </location>
</feature>
<sequence>MNGGAVIVLDALSVGYRAGRRSSRTVLAGVSARAAAGELTVLVGPNGTGKSTLLHTVAGLLPPLAGSVSLDGADLAALPPAERARRLAVVLTERVEPGLLSVEDLVALGRHPHTGPTGALRAADRAVVAAAVEAAGAGQLAGRRVAELSDGERQRVLVARALAQEPAVLLLDEPTAFLDVSARVGLLGLLRRLARDDGLCVLVSTHDLEPALRVADQVWLLDRDGSLRTGPPEALVACGAVGEVFDAPGLAFDAVAGAFTIRPAPGGTPVAVVAPEPESALVARLLTREGWSVVPEGAASTVTLTGPGRFSAVDAGGTVEGMGWTELAAWARRSGGAVSGGRSGPGRR</sequence>
<evidence type="ECO:0000313" key="7">
    <source>
        <dbReference type="Proteomes" id="UP000319818"/>
    </source>
</evidence>
<dbReference type="Pfam" id="PF00005">
    <property type="entry name" value="ABC_tran"/>
    <property type="match status" value="1"/>
</dbReference>
<keyword evidence="3 6" id="KW-0067">ATP-binding</keyword>
<evidence type="ECO:0000259" key="5">
    <source>
        <dbReference type="PROSITE" id="PS50893"/>
    </source>
</evidence>
<evidence type="ECO:0000313" key="6">
    <source>
        <dbReference type="EMBL" id="TQM45354.1"/>
    </source>
</evidence>
<dbReference type="PROSITE" id="PS50893">
    <property type="entry name" value="ABC_TRANSPORTER_2"/>
    <property type="match status" value="1"/>
</dbReference>
<keyword evidence="7" id="KW-1185">Reference proteome</keyword>
<dbReference type="InterPro" id="IPR027417">
    <property type="entry name" value="P-loop_NTPase"/>
</dbReference>
<accession>A0A543GH14</accession>
<dbReference type="InterPro" id="IPR003593">
    <property type="entry name" value="AAA+_ATPase"/>
</dbReference>